<dbReference type="Pfam" id="PF03626">
    <property type="entry name" value="COX4_pro"/>
    <property type="match status" value="1"/>
</dbReference>
<evidence type="ECO:0000256" key="11">
    <source>
        <dbReference type="ARBA" id="ARBA00023136"/>
    </source>
</evidence>
<keyword evidence="5" id="KW-0813">Transport</keyword>
<dbReference type="NCBIfam" id="TIGR02847">
    <property type="entry name" value="CyoD"/>
    <property type="match status" value="1"/>
</dbReference>
<dbReference type="GO" id="GO:0009319">
    <property type="term" value="C:cytochrome o ubiquinol oxidase complex"/>
    <property type="evidence" value="ECO:0007669"/>
    <property type="project" value="TreeGrafter"/>
</dbReference>
<keyword evidence="8" id="KW-0249">Electron transport</keyword>
<evidence type="ECO:0000256" key="10">
    <source>
        <dbReference type="ARBA" id="ARBA00023002"/>
    </source>
</evidence>
<evidence type="ECO:0000256" key="18">
    <source>
        <dbReference type="SAM" id="Phobius"/>
    </source>
</evidence>
<dbReference type="PANTHER" id="PTHR36835:SF1">
    <property type="entry name" value="CYTOCHROME BO(3) UBIQUINOL OXIDASE SUBUNIT 4"/>
    <property type="match status" value="1"/>
</dbReference>
<evidence type="ECO:0000256" key="7">
    <source>
        <dbReference type="ARBA" id="ARBA00022692"/>
    </source>
</evidence>
<evidence type="ECO:0000256" key="16">
    <source>
        <dbReference type="ARBA" id="ARBA00032185"/>
    </source>
</evidence>
<dbReference type="AlphaFoldDB" id="A0AAJ5X8C2"/>
<accession>A0AAJ5X8C2</accession>
<evidence type="ECO:0000256" key="9">
    <source>
        <dbReference type="ARBA" id="ARBA00022989"/>
    </source>
</evidence>
<evidence type="ECO:0000256" key="2">
    <source>
        <dbReference type="ARBA" id="ARBA00008079"/>
    </source>
</evidence>
<protein>
    <recommendedName>
        <fullName evidence="4">Cytochrome bo(3) ubiquinol oxidase subunit 4</fullName>
    </recommendedName>
    <alternativeName>
        <fullName evidence="16">Cytochrome o ubiquinol oxidase subunit 4</fullName>
    </alternativeName>
    <alternativeName>
        <fullName evidence="13">Oxidase bo(3) subunit 4</fullName>
    </alternativeName>
    <alternativeName>
        <fullName evidence="14">Ubiquinol oxidase polypeptide IV</fullName>
    </alternativeName>
    <alternativeName>
        <fullName evidence="15">Ubiquinol oxidase subunit 4</fullName>
    </alternativeName>
</protein>
<dbReference type="PANTHER" id="PTHR36835">
    <property type="entry name" value="CYTOCHROME BO(3) UBIQUINOL OXIDASE SUBUNIT 4"/>
    <property type="match status" value="1"/>
</dbReference>
<evidence type="ECO:0000256" key="3">
    <source>
        <dbReference type="ARBA" id="ARBA00011700"/>
    </source>
</evidence>
<dbReference type="GO" id="GO:0019646">
    <property type="term" value="P:aerobic electron transport chain"/>
    <property type="evidence" value="ECO:0007669"/>
    <property type="project" value="TreeGrafter"/>
</dbReference>
<evidence type="ECO:0000313" key="20">
    <source>
        <dbReference type="Proteomes" id="UP001218362"/>
    </source>
</evidence>
<dbReference type="KEGG" id="acob:P0Y56_15700"/>
<evidence type="ECO:0000256" key="13">
    <source>
        <dbReference type="ARBA" id="ARBA00030071"/>
    </source>
</evidence>
<gene>
    <name evidence="19" type="primary">cyoD</name>
    <name evidence="19" type="ORF">P0Y56_15700</name>
</gene>
<comment type="subunit">
    <text evidence="3">Heterooctamer of two A chains, two B chains, two C chains and two D chains.</text>
</comment>
<evidence type="ECO:0000256" key="12">
    <source>
        <dbReference type="ARBA" id="ARBA00025694"/>
    </source>
</evidence>
<keyword evidence="6" id="KW-1003">Cell membrane</keyword>
<evidence type="ECO:0000313" key="19">
    <source>
        <dbReference type="EMBL" id="WEK46431.1"/>
    </source>
</evidence>
<reference evidence="19" key="1">
    <citation type="submission" date="2023-03" db="EMBL/GenBank/DDBJ databases">
        <title>Andean soil-derived lignocellulolytic bacterial consortium as a source of novel taxa and putative plastic-active enzymes.</title>
        <authorList>
            <person name="Diaz-Garcia L."/>
            <person name="Chuvochina M."/>
            <person name="Feuerriegel G."/>
            <person name="Bunk B."/>
            <person name="Sproer C."/>
            <person name="Streit W.R."/>
            <person name="Rodriguez L.M."/>
            <person name="Overmann J."/>
            <person name="Jimenez D.J."/>
        </authorList>
    </citation>
    <scope>NUCLEOTIDE SEQUENCE</scope>
    <source>
        <strain evidence="19">MAG 26</strain>
    </source>
</reference>
<evidence type="ECO:0000256" key="8">
    <source>
        <dbReference type="ARBA" id="ARBA00022982"/>
    </source>
</evidence>
<feature type="transmembrane region" description="Helical" evidence="18">
    <location>
        <begin position="90"/>
        <end position="114"/>
    </location>
</feature>
<dbReference type="GO" id="GO:0015990">
    <property type="term" value="P:electron transport coupled proton transport"/>
    <property type="evidence" value="ECO:0007669"/>
    <property type="project" value="InterPro"/>
</dbReference>
<comment type="subcellular location">
    <subcellularLocation>
        <location evidence="1">Cell membrane</location>
        <topology evidence="1">Multi-pass membrane protein</topology>
    </subcellularLocation>
</comment>
<evidence type="ECO:0000256" key="15">
    <source>
        <dbReference type="ARBA" id="ARBA00031887"/>
    </source>
</evidence>
<keyword evidence="9 18" id="KW-1133">Transmembrane helix</keyword>
<keyword evidence="11 18" id="KW-0472">Membrane</keyword>
<organism evidence="19 20">
    <name type="scientific">Candidatus Andeanibacterium colombiense</name>
    <dbReference type="NCBI Taxonomy" id="3121345"/>
    <lineage>
        <taxon>Bacteria</taxon>
        <taxon>Pseudomonadati</taxon>
        <taxon>Pseudomonadota</taxon>
        <taxon>Alphaproteobacteria</taxon>
        <taxon>Sphingomonadales</taxon>
        <taxon>Sphingomonadaceae</taxon>
        <taxon>Candidatus Andeanibacterium</taxon>
    </lineage>
</organism>
<evidence type="ECO:0000256" key="1">
    <source>
        <dbReference type="ARBA" id="ARBA00004651"/>
    </source>
</evidence>
<dbReference type="EMBL" id="CP119316">
    <property type="protein sequence ID" value="WEK46431.1"/>
    <property type="molecule type" value="Genomic_DNA"/>
</dbReference>
<dbReference type="Proteomes" id="UP001218362">
    <property type="component" value="Chromosome"/>
</dbReference>
<sequence length="133" mass="14363">MSDTASHTHGDQGHGNHGHGDRPHSQRGFWIGSLLAIVLTALPFWLVMGDVLHDKIATAAAIFALAFAQIVVHVVFFLHLDTRSEGGWTLLAFLFTVVIVAITIGGSVWVMYHLNANMMPMAQMPMASMSGAP</sequence>
<comment type="similarity">
    <text evidence="2">Belongs to the cytochrome c oxidase bacterial subunit 4 family.</text>
</comment>
<keyword evidence="7 18" id="KW-0812">Transmembrane</keyword>
<evidence type="ECO:0000256" key="5">
    <source>
        <dbReference type="ARBA" id="ARBA00022448"/>
    </source>
</evidence>
<feature type="transmembrane region" description="Helical" evidence="18">
    <location>
        <begin position="59"/>
        <end position="78"/>
    </location>
</feature>
<dbReference type="InterPro" id="IPR050968">
    <property type="entry name" value="Cytochrome_c_oxidase_bac_sub4"/>
</dbReference>
<dbReference type="GO" id="GO:0009486">
    <property type="term" value="F:cytochrome bo3 ubiquinol oxidase activity"/>
    <property type="evidence" value="ECO:0007669"/>
    <property type="project" value="InterPro"/>
</dbReference>
<keyword evidence="10" id="KW-0560">Oxidoreductase</keyword>
<feature type="transmembrane region" description="Helical" evidence="18">
    <location>
        <begin position="29"/>
        <end position="47"/>
    </location>
</feature>
<proteinExistence type="inferred from homology"/>
<dbReference type="InterPro" id="IPR005171">
    <property type="entry name" value="Cyt_c_oxidase_su4_prok"/>
</dbReference>
<dbReference type="InterPro" id="IPR014210">
    <property type="entry name" value="Cyt_o_ubiqinol_oxidase_su4"/>
</dbReference>
<evidence type="ECO:0000256" key="4">
    <source>
        <dbReference type="ARBA" id="ARBA00014689"/>
    </source>
</evidence>
<evidence type="ECO:0000256" key="17">
    <source>
        <dbReference type="SAM" id="MobiDB-lite"/>
    </source>
</evidence>
<dbReference type="GO" id="GO:0005886">
    <property type="term" value="C:plasma membrane"/>
    <property type="evidence" value="ECO:0007669"/>
    <property type="project" value="UniProtKB-SubCell"/>
</dbReference>
<comment type="function">
    <text evidence="12">Cytochrome bo(3) ubiquinol terminal oxidase is the component of the aerobic respiratory chain of E.coli that predominates when cells are grown at high aeration. Has proton pump activity across the membrane in addition to electron transfer, pumping 2 protons/electron.</text>
</comment>
<evidence type="ECO:0000256" key="6">
    <source>
        <dbReference type="ARBA" id="ARBA00022475"/>
    </source>
</evidence>
<dbReference type="GO" id="GO:0015078">
    <property type="term" value="F:proton transmembrane transporter activity"/>
    <property type="evidence" value="ECO:0007669"/>
    <property type="project" value="TreeGrafter"/>
</dbReference>
<feature type="region of interest" description="Disordered" evidence="17">
    <location>
        <begin position="1"/>
        <end position="23"/>
    </location>
</feature>
<evidence type="ECO:0000256" key="14">
    <source>
        <dbReference type="ARBA" id="ARBA00030211"/>
    </source>
</evidence>
<name>A0AAJ5X8C2_9SPHN</name>